<dbReference type="OrthoDB" id="343388at2759"/>
<reference evidence="1" key="1">
    <citation type="submission" date="2008-06" db="EMBL/GenBank/DDBJ databases">
        <authorList>
            <person name="Lorenzi H."/>
            <person name="Inman J."/>
            <person name="Miller J."/>
            <person name="Schobel S."/>
            <person name="Amedeo P."/>
            <person name="Caler E.V."/>
            <person name="da Silva J."/>
        </authorList>
    </citation>
    <scope>NUCLEOTIDE SEQUENCE [LARGE SCALE GENOMIC DNA]</scope>
    <source>
        <strain evidence="1">RN66</strain>
    </source>
</reference>
<dbReference type="OMA" id="ALEWDIN"/>
<evidence type="ECO:0000313" key="2">
    <source>
        <dbReference type="Proteomes" id="UP000001460"/>
    </source>
</evidence>
<keyword evidence="2" id="KW-1185">Reference proteome</keyword>
<dbReference type="RefSeq" id="XP_002142272.1">
    <property type="nucleotide sequence ID" value="XM_002142236.1"/>
</dbReference>
<dbReference type="GeneID" id="6997328"/>
<accession>B6AI82</accession>
<evidence type="ECO:0000313" key="1">
    <source>
        <dbReference type="EMBL" id="EEA07923.1"/>
    </source>
</evidence>
<protein>
    <submittedName>
        <fullName evidence="1">Uncharacterized protein</fullName>
    </submittedName>
</protein>
<name>B6AI82_CRYMR</name>
<sequence>MEDLISIRSDPSQGICWSITKIGDSQSGNSFLQWRCNCWSIQDDFALEWDINLPYNILRQIRIEPNLLANHISCIKSGSFVFAIVVWSTTYIWVYCHDIAEFSRLSGQGLSVSIEPNIHKLDGYQIDEEVLNSGIIEVSLPIIASFSDCQCIAISDKLSIHTIRLVTKQQENIPYSLFVSSNWWELATYNELFLSQDNKVRNIEKYSNVKKAYSTLKSMLRSFSWNSNCGDTMNKVIDPNRDTNFDILKFDHSLKASNIEKERRENLGKFTLSKSDNNILIIPFPSCYSKWNISFLCFLIFEKINTQEKENILVLFRHDTFGVIEFCWSITLPYSNKDNFFSLIAIPYTENTYCKNIITKSTMQSHLSLALHSSLPFGLFVVYKSFISNQFSLNVMQLITQKGNIAIYDHLRTEKKAHPLLSWTLKPNFNFKSLVTILNLNTSDNLNIDIVYPGIEYKFNDSNIENNESNSDVADQIKFKISDFKSFNCILIVGHKVHTLSLANNGHEVICNKLVEHPENHKMYHVTYFRNILYILTTNQPLPLRIDLSNISNFSMEFFNLHRTSIDEYTRDNSDIEFNELLSCYKNLRNGDNITEMFSEDQNLLDLCYQEIYRLNTMNDPPDQNILNKILMQLIKDISLKKVEGESQINFLERNRYTQLLILVGKVINLHKDYLNMDLINLWGKCCIIIDSEYWENHIYNKDWISHISGTCLCQITSEYPNLLSFIKQNFDLAEALK</sequence>
<gene>
    <name evidence="1" type="ORF">CMU_029990</name>
</gene>
<proteinExistence type="predicted"/>
<organism evidence="1 2">
    <name type="scientific">Cryptosporidium muris (strain RN66)</name>
    <dbReference type="NCBI Taxonomy" id="441375"/>
    <lineage>
        <taxon>Eukaryota</taxon>
        <taxon>Sar</taxon>
        <taxon>Alveolata</taxon>
        <taxon>Apicomplexa</taxon>
        <taxon>Conoidasida</taxon>
        <taxon>Coccidia</taxon>
        <taxon>Eucoccidiorida</taxon>
        <taxon>Eimeriorina</taxon>
        <taxon>Cryptosporidiidae</taxon>
        <taxon>Cryptosporidium</taxon>
    </lineage>
</organism>
<dbReference type="AlphaFoldDB" id="B6AI82"/>
<dbReference type="Proteomes" id="UP000001460">
    <property type="component" value="Unassembled WGS sequence"/>
</dbReference>
<dbReference type="EMBL" id="DS989735">
    <property type="protein sequence ID" value="EEA07923.1"/>
    <property type="molecule type" value="Genomic_DNA"/>
</dbReference>
<dbReference type="VEuPathDB" id="CryptoDB:CMU_029990"/>